<dbReference type="EMBL" id="FUYE01000029">
    <property type="protein sequence ID" value="SKB08700.1"/>
    <property type="molecule type" value="Genomic_DNA"/>
</dbReference>
<sequence length="145" mass="15930">MKNIFAFIALLLTISIYSPAADFDARAAFGFAPGRSLDAAKKKAQAEGKRIFLVAHDPRGDYNNQGLQIKYFTDLDETKKLIKENFIVVVVPVGNKDLAEISGGTNMERPRFFLLSPTGAKVRDDSMAKNSADGLRIIKELIALP</sequence>
<accession>A0A1T4Z3U5</accession>
<dbReference type="Proteomes" id="UP000190774">
    <property type="component" value="Unassembled WGS sequence"/>
</dbReference>
<evidence type="ECO:0000256" key="1">
    <source>
        <dbReference type="SAM" id="SignalP"/>
    </source>
</evidence>
<organism evidence="2 3">
    <name type="scientific">Prosthecobacter debontii</name>
    <dbReference type="NCBI Taxonomy" id="48467"/>
    <lineage>
        <taxon>Bacteria</taxon>
        <taxon>Pseudomonadati</taxon>
        <taxon>Verrucomicrobiota</taxon>
        <taxon>Verrucomicrobiia</taxon>
        <taxon>Verrucomicrobiales</taxon>
        <taxon>Verrucomicrobiaceae</taxon>
        <taxon>Prosthecobacter</taxon>
    </lineage>
</organism>
<dbReference type="Gene3D" id="3.40.30.10">
    <property type="entry name" value="Glutaredoxin"/>
    <property type="match status" value="1"/>
</dbReference>
<gene>
    <name evidence="2" type="ORF">SAMN02745166_04998</name>
</gene>
<evidence type="ECO:0000313" key="2">
    <source>
        <dbReference type="EMBL" id="SKB08700.1"/>
    </source>
</evidence>
<dbReference type="RefSeq" id="WP_078816107.1">
    <property type="nucleotide sequence ID" value="NZ_FUYE01000029.1"/>
</dbReference>
<keyword evidence="1" id="KW-0732">Signal</keyword>
<name>A0A1T4Z3U5_9BACT</name>
<proteinExistence type="predicted"/>
<dbReference type="AlphaFoldDB" id="A0A1T4Z3U5"/>
<keyword evidence="3" id="KW-1185">Reference proteome</keyword>
<dbReference type="STRING" id="48467.SAMN02745166_04998"/>
<feature type="chain" id="PRO_5012549647" evidence="1">
    <location>
        <begin position="21"/>
        <end position="145"/>
    </location>
</feature>
<feature type="signal peptide" evidence="1">
    <location>
        <begin position="1"/>
        <end position="20"/>
    </location>
</feature>
<reference evidence="3" key="1">
    <citation type="submission" date="2017-02" db="EMBL/GenBank/DDBJ databases">
        <authorList>
            <person name="Varghese N."/>
            <person name="Submissions S."/>
        </authorList>
    </citation>
    <scope>NUCLEOTIDE SEQUENCE [LARGE SCALE GENOMIC DNA]</scope>
    <source>
        <strain evidence="3">ATCC 700200</strain>
    </source>
</reference>
<protein>
    <submittedName>
        <fullName evidence="2">Uncharacterized protein</fullName>
    </submittedName>
</protein>
<evidence type="ECO:0000313" key="3">
    <source>
        <dbReference type="Proteomes" id="UP000190774"/>
    </source>
</evidence>